<evidence type="ECO:0008006" key="6">
    <source>
        <dbReference type="Google" id="ProtNLM"/>
    </source>
</evidence>
<reference evidence="4 5" key="1">
    <citation type="submission" date="2024-10" db="EMBL/GenBank/DDBJ databases">
        <authorList>
            <person name="Riesco R."/>
        </authorList>
    </citation>
    <scope>NUCLEOTIDE SEQUENCE [LARGE SCALE GENOMIC DNA]</scope>
    <source>
        <strain evidence="3 4">NCIMB 15448</strain>
        <strain evidence="2 5">NCIMB 15450</strain>
    </source>
</reference>
<dbReference type="Proteomes" id="UP001609176">
    <property type="component" value="Unassembled WGS sequence"/>
</dbReference>
<organism evidence="2 5">
    <name type="scientific">Antrihabitans spumae</name>
    <dbReference type="NCBI Taxonomy" id="3373370"/>
    <lineage>
        <taxon>Bacteria</taxon>
        <taxon>Bacillati</taxon>
        <taxon>Actinomycetota</taxon>
        <taxon>Actinomycetes</taxon>
        <taxon>Mycobacteriales</taxon>
        <taxon>Nocardiaceae</taxon>
        <taxon>Antrihabitans</taxon>
    </lineage>
</organism>
<feature type="transmembrane region" description="Helical" evidence="1">
    <location>
        <begin position="125"/>
        <end position="151"/>
    </location>
</feature>
<keyword evidence="1" id="KW-0472">Membrane</keyword>
<keyword evidence="5" id="KW-1185">Reference proteome</keyword>
<evidence type="ECO:0000313" key="4">
    <source>
        <dbReference type="Proteomes" id="UP001609176"/>
    </source>
</evidence>
<feature type="transmembrane region" description="Helical" evidence="1">
    <location>
        <begin position="158"/>
        <end position="180"/>
    </location>
</feature>
<keyword evidence="1" id="KW-1133">Transmembrane helix</keyword>
<accession>A0ABW7JYX4</accession>
<feature type="transmembrane region" description="Helical" evidence="1">
    <location>
        <begin position="84"/>
        <end position="105"/>
    </location>
</feature>
<evidence type="ECO:0000313" key="5">
    <source>
        <dbReference type="Proteomes" id="UP001609219"/>
    </source>
</evidence>
<feature type="transmembrane region" description="Helical" evidence="1">
    <location>
        <begin position="41"/>
        <end position="64"/>
    </location>
</feature>
<protein>
    <recommendedName>
        <fullName evidence="6">ABC transporter permease</fullName>
    </recommendedName>
</protein>
<dbReference type="EMBL" id="JBIMSN010000012">
    <property type="protein sequence ID" value="MFH5227596.1"/>
    <property type="molecule type" value="Genomic_DNA"/>
</dbReference>
<proteinExistence type="predicted"/>
<gene>
    <name evidence="3" type="ORF">ACHIPV_26410</name>
    <name evidence="2" type="ORF">ACHIRB_03195</name>
</gene>
<name>A0ABW7JYX4_9NOCA</name>
<keyword evidence="1" id="KW-0812">Transmembrane</keyword>
<evidence type="ECO:0000313" key="2">
    <source>
        <dbReference type="EMBL" id="MFH5227596.1"/>
    </source>
</evidence>
<dbReference type="RefSeq" id="WP_395126225.1">
    <property type="nucleotide sequence ID" value="NZ_JBIMSN010000012.1"/>
</dbReference>
<dbReference type="Proteomes" id="UP001609219">
    <property type="component" value="Unassembled WGS sequence"/>
</dbReference>
<feature type="transmembrane region" description="Helical" evidence="1">
    <location>
        <begin position="200"/>
        <end position="223"/>
    </location>
</feature>
<comment type="caution">
    <text evidence="2">The sequence shown here is derived from an EMBL/GenBank/DDBJ whole genome shotgun (WGS) entry which is preliminary data.</text>
</comment>
<sequence>MLVFGAVFGSLGRQVGGLQNSQVAELFAKLGATGEDFTNVFFAAILALMGAIISAYAVQALMVLRSEEAEGRLEPLMATATARLGWLMSHVVIVVAGSVIIFLFLGTGMGIAYGLAAGDTPGRVATLAAAALVHVPATLVIAGAVVMLIGLTSKWSGVLAWSVYALAMLTGPLGEALSLPGSFRGVSPFSHTPALPSADLILAPLLALLLAAGVITVIGIVAFRRRDLGSARP</sequence>
<evidence type="ECO:0000256" key="1">
    <source>
        <dbReference type="SAM" id="Phobius"/>
    </source>
</evidence>
<dbReference type="EMBL" id="JBIMSP010000072">
    <property type="protein sequence ID" value="MFH5245384.1"/>
    <property type="molecule type" value="Genomic_DNA"/>
</dbReference>
<evidence type="ECO:0000313" key="3">
    <source>
        <dbReference type="EMBL" id="MFH5245384.1"/>
    </source>
</evidence>